<protein>
    <submittedName>
        <fullName evidence="1">TIGR02466 family protein</fullName>
    </submittedName>
</protein>
<dbReference type="EMBL" id="JAQQKX010000014">
    <property type="protein sequence ID" value="MDC7684672.1"/>
    <property type="molecule type" value="Genomic_DNA"/>
</dbReference>
<comment type="caution">
    <text evidence="1">The sequence shown here is derived from an EMBL/GenBank/DDBJ whole genome shotgun (WGS) entry which is preliminary data.</text>
</comment>
<keyword evidence="2" id="KW-1185">Reference proteome</keyword>
<dbReference type="RefSeq" id="WP_272749143.1">
    <property type="nucleotide sequence ID" value="NZ_JAQQKX010000014.1"/>
</dbReference>
<accession>A0ABT5HX75</accession>
<sequence length="210" mass="23186">MTQTPAGSVLQVFVTETYRIDLADTSADPLLTRLTAACHRVAAEDKAGQAWSKAKTYQGYTSYGSILDLTVIDPAFGELKALIETQSLIYARLLELDLQGKVPKLYNMWINVLDPGGGHTGHNHPLNAFSGTIYLETPPGSGDLDLEDPRQPLLMHAPPRQAKAEPFRRTFISVTPQRGTLVLWESWLRHQVGINTGNGKRLSISFNLDM</sequence>
<dbReference type="InterPro" id="IPR012668">
    <property type="entry name" value="CHP02466"/>
</dbReference>
<dbReference type="Proteomes" id="UP001214854">
    <property type="component" value="Unassembled WGS sequence"/>
</dbReference>
<dbReference type="Gene3D" id="2.60.120.620">
    <property type="entry name" value="q2cbj1_9rhob like domain"/>
    <property type="match status" value="1"/>
</dbReference>
<dbReference type="NCBIfam" id="TIGR02466">
    <property type="entry name" value="TIGR02466 family protein"/>
    <property type="match status" value="1"/>
</dbReference>
<evidence type="ECO:0000313" key="1">
    <source>
        <dbReference type="EMBL" id="MDC7684672.1"/>
    </source>
</evidence>
<evidence type="ECO:0000313" key="2">
    <source>
        <dbReference type="Proteomes" id="UP001214854"/>
    </source>
</evidence>
<name>A0ABT5HX75_9CAUL</name>
<reference evidence="1 2" key="1">
    <citation type="submission" date="2023-01" db="EMBL/GenBank/DDBJ databases">
        <title>Novel species of the genus Asticcacaulis isolated from rivers.</title>
        <authorList>
            <person name="Lu H."/>
        </authorList>
    </citation>
    <scope>NUCLEOTIDE SEQUENCE [LARGE SCALE GENOMIC DNA]</scope>
    <source>
        <strain evidence="1 2">BYS171W</strain>
    </source>
</reference>
<dbReference type="SUPFAM" id="SSF51197">
    <property type="entry name" value="Clavaminate synthase-like"/>
    <property type="match status" value="1"/>
</dbReference>
<dbReference type="Pfam" id="PF13759">
    <property type="entry name" value="2OG-FeII_Oxy_5"/>
    <property type="match status" value="1"/>
</dbReference>
<organism evidence="1 2">
    <name type="scientific">Asticcacaulis aquaticus</name>
    <dbReference type="NCBI Taxonomy" id="2984212"/>
    <lineage>
        <taxon>Bacteria</taxon>
        <taxon>Pseudomonadati</taxon>
        <taxon>Pseudomonadota</taxon>
        <taxon>Alphaproteobacteria</taxon>
        <taxon>Caulobacterales</taxon>
        <taxon>Caulobacteraceae</taxon>
        <taxon>Asticcacaulis</taxon>
    </lineage>
</organism>
<gene>
    <name evidence="1" type="ORF">PQU92_15405</name>
</gene>
<proteinExistence type="predicted"/>